<sequence length="71" mass="7804">MYGLGFGRPSSRMCGWLSERRRWGPILHGQSQMDSSTIVTGSTFGEGHSRDSSSASVTTIWRRGILACSRP</sequence>
<evidence type="ECO:0000313" key="1">
    <source>
        <dbReference type="EMBL" id="KAK9395808.1"/>
    </source>
</evidence>
<gene>
    <name evidence="1" type="ORF">NXF25_019169</name>
</gene>
<dbReference type="EMBL" id="JAOTOJ010000009">
    <property type="protein sequence ID" value="KAK9395808.1"/>
    <property type="molecule type" value="Genomic_DNA"/>
</dbReference>
<protein>
    <submittedName>
        <fullName evidence="1">Uncharacterized protein</fullName>
    </submittedName>
</protein>
<organism evidence="1 2">
    <name type="scientific">Crotalus adamanteus</name>
    <name type="common">Eastern diamondback rattlesnake</name>
    <dbReference type="NCBI Taxonomy" id="8729"/>
    <lineage>
        <taxon>Eukaryota</taxon>
        <taxon>Metazoa</taxon>
        <taxon>Chordata</taxon>
        <taxon>Craniata</taxon>
        <taxon>Vertebrata</taxon>
        <taxon>Euteleostomi</taxon>
        <taxon>Lepidosauria</taxon>
        <taxon>Squamata</taxon>
        <taxon>Bifurcata</taxon>
        <taxon>Unidentata</taxon>
        <taxon>Episquamata</taxon>
        <taxon>Toxicofera</taxon>
        <taxon>Serpentes</taxon>
        <taxon>Colubroidea</taxon>
        <taxon>Viperidae</taxon>
        <taxon>Crotalinae</taxon>
        <taxon>Crotalus</taxon>
    </lineage>
</organism>
<name>A0AAW1B1W0_CROAD</name>
<proteinExistence type="predicted"/>
<evidence type="ECO:0000313" key="2">
    <source>
        <dbReference type="Proteomes" id="UP001474421"/>
    </source>
</evidence>
<dbReference type="AlphaFoldDB" id="A0AAW1B1W0"/>
<keyword evidence="2" id="KW-1185">Reference proteome</keyword>
<accession>A0AAW1B1W0</accession>
<reference evidence="1 2" key="1">
    <citation type="journal article" date="2024" name="Proc. Natl. Acad. Sci. U.S.A.">
        <title>The genetic regulatory architecture and epigenomic basis for age-related changes in rattlesnake venom.</title>
        <authorList>
            <person name="Hogan M.P."/>
            <person name="Holding M.L."/>
            <person name="Nystrom G.S."/>
            <person name="Colston T.J."/>
            <person name="Bartlett D.A."/>
            <person name="Mason A.J."/>
            <person name="Ellsworth S.A."/>
            <person name="Rautsaw R.M."/>
            <person name="Lawrence K.C."/>
            <person name="Strickland J.L."/>
            <person name="He B."/>
            <person name="Fraser P."/>
            <person name="Margres M.J."/>
            <person name="Gilbert D.M."/>
            <person name="Gibbs H.L."/>
            <person name="Parkinson C.L."/>
            <person name="Rokyta D.R."/>
        </authorList>
    </citation>
    <scope>NUCLEOTIDE SEQUENCE [LARGE SCALE GENOMIC DNA]</scope>
    <source>
        <strain evidence="1">DRR0105</strain>
    </source>
</reference>
<dbReference type="Proteomes" id="UP001474421">
    <property type="component" value="Unassembled WGS sequence"/>
</dbReference>
<comment type="caution">
    <text evidence="1">The sequence shown here is derived from an EMBL/GenBank/DDBJ whole genome shotgun (WGS) entry which is preliminary data.</text>
</comment>